<sequence>MNLIRGLVLTKEVCSTLEGFDGKLDKEEANSKKLSKDLNVMSLEKVQLDLKYVNEAQKLANGRALVAETAIVTANSNFEAMVAEKNTLLAKAKEEVERVKTDRVDAEARAFATCQDGFEDMPNYKDLAHHFMTAGRE</sequence>
<feature type="coiled-coil region" evidence="1">
    <location>
        <begin position="75"/>
        <end position="109"/>
    </location>
</feature>
<protein>
    <submittedName>
        <fullName evidence="2">Uncharacterized protein</fullName>
    </submittedName>
</protein>
<gene>
    <name evidence="2" type="ORF">Adt_39492</name>
</gene>
<accession>A0ABD1Q9F3</accession>
<keyword evidence="1" id="KW-0175">Coiled coil</keyword>
<organism evidence="2 3">
    <name type="scientific">Abeliophyllum distichum</name>
    <dbReference type="NCBI Taxonomy" id="126358"/>
    <lineage>
        <taxon>Eukaryota</taxon>
        <taxon>Viridiplantae</taxon>
        <taxon>Streptophyta</taxon>
        <taxon>Embryophyta</taxon>
        <taxon>Tracheophyta</taxon>
        <taxon>Spermatophyta</taxon>
        <taxon>Magnoliopsida</taxon>
        <taxon>eudicotyledons</taxon>
        <taxon>Gunneridae</taxon>
        <taxon>Pentapetalae</taxon>
        <taxon>asterids</taxon>
        <taxon>lamiids</taxon>
        <taxon>Lamiales</taxon>
        <taxon>Oleaceae</taxon>
        <taxon>Forsythieae</taxon>
        <taxon>Abeliophyllum</taxon>
    </lineage>
</organism>
<dbReference type="AlphaFoldDB" id="A0ABD1Q9F3"/>
<dbReference type="Proteomes" id="UP001604336">
    <property type="component" value="Unassembled WGS sequence"/>
</dbReference>
<evidence type="ECO:0000313" key="3">
    <source>
        <dbReference type="Proteomes" id="UP001604336"/>
    </source>
</evidence>
<comment type="caution">
    <text evidence="2">The sequence shown here is derived from an EMBL/GenBank/DDBJ whole genome shotgun (WGS) entry which is preliminary data.</text>
</comment>
<reference evidence="3" key="1">
    <citation type="submission" date="2024-07" db="EMBL/GenBank/DDBJ databases">
        <title>Two chromosome-level genome assemblies of Korean endemic species Abeliophyllum distichum and Forsythia ovata (Oleaceae).</title>
        <authorList>
            <person name="Jang H."/>
        </authorList>
    </citation>
    <scope>NUCLEOTIDE SEQUENCE [LARGE SCALE GENOMIC DNA]</scope>
</reference>
<evidence type="ECO:0000313" key="2">
    <source>
        <dbReference type="EMBL" id="KAL2471356.1"/>
    </source>
</evidence>
<keyword evidence="3" id="KW-1185">Reference proteome</keyword>
<evidence type="ECO:0000256" key="1">
    <source>
        <dbReference type="SAM" id="Coils"/>
    </source>
</evidence>
<name>A0ABD1Q9F3_9LAMI</name>
<dbReference type="EMBL" id="JBFOLK010000012">
    <property type="protein sequence ID" value="KAL2471356.1"/>
    <property type="molecule type" value="Genomic_DNA"/>
</dbReference>
<proteinExistence type="predicted"/>